<dbReference type="Gene3D" id="3.40.50.1240">
    <property type="entry name" value="Phosphoglycerate mutase-like"/>
    <property type="match status" value="1"/>
</dbReference>
<feature type="compositionally biased region" description="Basic and acidic residues" evidence="1">
    <location>
        <begin position="378"/>
        <end position="397"/>
    </location>
</feature>
<organism evidence="2 3">
    <name type="scientific">Leishmania donovani</name>
    <dbReference type="NCBI Taxonomy" id="5661"/>
    <lineage>
        <taxon>Eukaryota</taxon>
        <taxon>Discoba</taxon>
        <taxon>Euglenozoa</taxon>
        <taxon>Kinetoplastea</taxon>
        <taxon>Metakinetoplastina</taxon>
        <taxon>Trypanosomatida</taxon>
        <taxon>Trypanosomatidae</taxon>
        <taxon>Leishmaniinae</taxon>
        <taxon>Leishmania</taxon>
    </lineage>
</organism>
<feature type="region of interest" description="Disordered" evidence="1">
    <location>
        <begin position="301"/>
        <end position="349"/>
    </location>
</feature>
<feature type="region of interest" description="Disordered" evidence="1">
    <location>
        <begin position="122"/>
        <end position="157"/>
    </location>
</feature>
<comment type="caution">
    <text evidence="2">The sequence shown here is derived from an EMBL/GenBank/DDBJ whole genome shotgun (WGS) entry which is preliminary data.</text>
</comment>
<evidence type="ECO:0000256" key="1">
    <source>
        <dbReference type="SAM" id="MobiDB-lite"/>
    </source>
</evidence>
<name>A0A504X7V8_LEIDO</name>
<feature type="region of interest" description="Disordered" evidence="1">
    <location>
        <begin position="185"/>
        <end position="289"/>
    </location>
</feature>
<feature type="compositionally biased region" description="Basic and acidic residues" evidence="1">
    <location>
        <begin position="80"/>
        <end position="108"/>
    </location>
</feature>
<dbReference type="VEuPathDB" id="TriTrypDB:LdCL_360078200"/>
<protein>
    <recommendedName>
        <fullName evidence="4">Membrane-bound acid phosphatase</fullName>
    </recommendedName>
</protein>
<dbReference type="InterPro" id="IPR029033">
    <property type="entry name" value="His_PPase_superfam"/>
</dbReference>
<dbReference type="EMBL" id="RHLC01000053">
    <property type="protein sequence ID" value="TPP43938.1"/>
    <property type="molecule type" value="Genomic_DNA"/>
</dbReference>
<sequence>MSSALQPSPPALQRSKLGVSGTTSDDSTHNGQLETFLRERLENWDKEAAEVIMVWGRLGGMCSSEYQSQLRKARTTLSETNKKEKRRDTSALQARDDSKTDGHQSHRDRLAAEYWARTQAKLNAAQQQRGRQLRRQQRLQANGQAPVSLSSVSQRTPPVFSGQVHTLRAASTSVSPRLTAARGQYVPLTPAPPTSPPCSSRRASGGGVAQRGAPSVRKVKQKARNSEDIHKHKELTAPLNERRDFTLSGAGSEGSDGSSSLILSTTDEEQVSAVASTPTAATSQPSSSFSGTFIVRRRLSVHGQPSSSSTPAHQTCQRSSSTTSDATQEDRADGKVNAPSSVSTVDPSLPFHSRTVTAIFTYSSRSREKTSGPRRRRSTQERRLDNSAHTEQPRGEPDAEAQESASNAPSQTLIRVLAAALLVAAAVSVDARLVVRMVQVVHRHGARSALINDNTTEICGTLYPCGELTGEGVEMVRAIGEFARSRYNDLSLRDRLSARLFQDDYFYPVVYSRNRTTDMLLSTDAVPSVMGRSWLDNPALYAALNPLLLDMYDVAPPSRLLGVLTTPPISSGVSGLMEVNAAWFKYVFSWNHTSKLDLTQVQRSRHNGGSLAVTFGDQGNTTMRPPFAVTIFVELLQDTADASGWYTANGTYVFRQTGIEAHCIDAAGIRYRASAGICPLDDFRRMVDYSPRRG</sequence>
<feature type="region of interest" description="Disordered" evidence="1">
    <location>
        <begin position="73"/>
        <end position="108"/>
    </location>
</feature>
<dbReference type="AlphaFoldDB" id="A0A504X7V8"/>
<evidence type="ECO:0000313" key="2">
    <source>
        <dbReference type="EMBL" id="TPP43938.1"/>
    </source>
</evidence>
<feature type="region of interest" description="Disordered" evidence="1">
    <location>
        <begin position="1"/>
        <end position="31"/>
    </location>
</feature>
<dbReference type="VEuPathDB" id="TriTrypDB:LDHU3_36.8960"/>
<feature type="compositionally biased region" description="Low complexity" evidence="1">
    <location>
        <begin position="271"/>
        <end position="289"/>
    </location>
</feature>
<evidence type="ECO:0008006" key="4">
    <source>
        <dbReference type="Google" id="ProtNLM"/>
    </source>
</evidence>
<reference evidence="3" key="1">
    <citation type="submission" date="2019-02" db="EMBL/GenBank/DDBJ databases">
        <title>FDA dAtabase for Regulatory Grade micrObial Sequences (FDA-ARGOS): Supporting development and validation of Infectious Disease Dx tests.</title>
        <authorList>
            <person name="Duncan R."/>
            <person name="Fisher C."/>
            <person name="Tallon L."/>
            <person name="Sadzewicz L."/>
            <person name="Sengamalay N."/>
            <person name="Ott S."/>
            <person name="Godinez A."/>
            <person name="Nagaraj S."/>
            <person name="Vavikolanu K."/>
            <person name="Nadendla S."/>
            <person name="Aluvathingal J."/>
            <person name="Sichtig H."/>
        </authorList>
    </citation>
    <scope>NUCLEOTIDE SEQUENCE [LARGE SCALE GENOMIC DNA]</scope>
    <source>
        <strain evidence="3">FDAARGOS_361</strain>
    </source>
</reference>
<feature type="compositionally biased region" description="Basic and acidic residues" evidence="1">
    <location>
        <begin position="224"/>
        <end position="245"/>
    </location>
</feature>
<feature type="compositionally biased region" description="Polar residues" evidence="1">
    <location>
        <begin position="20"/>
        <end position="31"/>
    </location>
</feature>
<dbReference type="VEuPathDB" id="TriTrypDB:LdBPK_366750.1"/>
<accession>A0A504X7V8</accession>
<feature type="compositionally biased region" description="Polar residues" evidence="1">
    <location>
        <begin position="303"/>
        <end position="326"/>
    </location>
</feature>
<proteinExistence type="predicted"/>
<feature type="compositionally biased region" description="Low complexity" evidence="1">
    <location>
        <begin position="247"/>
        <end position="264"/>
    </location>
</feature>
<feature type="region of interest" description="Disordered" evidence="1">
    <location>
        <begin position="362"/>
        <end position="407"/>
    </location>
</feature>
<dbReference type="SUPFAM" id="SSF53254">
    <property type="entry name" value="Phosphoglycerate mutase-like"/>
    <property type="match status" value="1"/>
</dbReference>
<feature type="compositionally biased region" description="Polar residues" evidence="1">
    <location>
        <begin position="147"/>
        <end position="156"/>
    </location>
</feature>
<gene>
    <name evidence="2" type="ORF">CGC21_2415</name>
</gene>
<dbReference type="Proteomes" id="UP000318447">
    <property type="component" value="Unassembled WGS sequence"/>
</dbReference>
<evidence type="ECO:0000313" key="3">
    <source>
        <dbReference type="Proteomes" id="UP000318447"/>
    </source>
</evidence>